<evidence type="ECO:0000256" key="2">
    <source>
        <dbReference type="ARBA" id="ARBA00006911"/>
    </source>
</evidence>
<feature type="compositionally biased region" description="Basic and acidic residues" evidence="8">
    <location>
        <begin position="246"/>
        <end position="259"/>
    </location>
</feature>
<feature type="region of interest" description="Disordered" evidence="8">
    <location>
        <begin position="90"/>
        <end position="125"/>
    </location>
</feature>
<dbReference type="PANTHER" id="PTHR31604">
    <property type="entry name" value="PROTEIN LATERAL ROOT PRIMORDIUM 1"/>
    <property type="match status" value="1"/>
</dbReference>
<keyword evidence="3" id="KW-0479">Metal-binding</keyword>
<dbReference type="NCBIfam" id="TIGR01624">
    <property type="entry name" value="LRP1_Cterm"/>
    <property type="match status" value="1"/>
</dbReference>
<feature type="region of interest" description="Disordered" evidence="8">
    <location>
        <begin position="244"/>
        <end position="266"/>
    </location>
</feature>
<keyword evidence="7" id="KW-0539">Nucleus</keyword>
<protein>
    <submittedName>
        <fullName evidence="9">Uncharacterized protein</fullName>
    </submittedName>
</protein>
<gene>
    <name evidence="9" type="ORF">LSALG_LOCUS1568</name>
</gene>
<dbReference type="PANTHER" id="PTHR31604:SF2">
    <property type="entry name" value="PROTEIN SHI RELATED SEQUENCE 7"/>
    <property type="match status" value="1"/>
</dbReference>
<dbReference type="InterPro" id="IPR006510">
    <property type="entry name" value="Znf_LRP1"/>
</dbReference>
<dbReference type="GO" id="GO:0046872">
    <property type="term" value="F:metal ion binding"/>
    <property type="evidence" value="ECO:0007669"/>
    <property type="project" value="UniProtKB-KW"/>
</dbReference>
<reference evidence="9" key="1">
    <citation type="submission" date="2023-04" db="EMBL/GenBank/DDBJ databases">
        <authorList>
            <person name="Vijverberg K."/>
            <person name="Xiong W."/>
            <person name="Schranz E."/>
        </authorList>
    </citation>
    <scope>NUCLEOTIDE SEQUENCE</scope>
</reference>
<dbReference type="Proteomes" id="UP001177003">
    <property type="component" value="Chromosome 0"/>
</dbReference>
<dbReference type="GO" id="GO:0003677">
    <property type="term" value="F:DNA binding"/>
    <property type="evidence" value="ECO:0007669"/>
    <property type="project" value="UniProtKB-KW"/>
</dbReference>
<evidence type="ECO:0000256" key="3">
    <source>
        <dbReference type="ARBA" id="ARBA00022723"/>
    </source>
</evidence>
<dbReference type="InterPro" id="IPR006511">
    <property type="entry name" value="SHI_C"/>
</dbReference>
<evidence type="ECO:0000313" key="10">
    <source>
        <dbReference type="Proteomes" id="UP001177003"/>
    </source>
</evidence>
<dbReference type="EMBL" id="OX465086">
    <property type="protein sequence ID" value="CAI9260743.1"/>
    <property type="molecule type" value="Genomic_DNA"/>
</dbReference>
<feature type="compositionally biased region" description="Gly residues" evidence="8">
    <location>
        <begin position="1"/>
        <end position="13"/>
    </location>
</feature>
<evidence type="ECO:0000256" key="4">
    <source>
        <dbReference type="ARBA" id="ARBA00022833"/>
    </source>
</evidence>
<keyword evidence="5" id="KW-0238">DNA-binding</keyword>
<comment type="similarity">
    <text evidence="2">Belongs to the SHI protein family.</text>
</comment>
<dbReference type="GO" id="GO:0045893">
    <property type="term" value="P:positive regulation of DNA-templated transcription"/>
    <property type="evidence" value="ECO:0007669"/>
    <property type="project" value="TreeGrafter"/>
</dbReference>
<comment type="subcellular location">
    <subcellularLocation>
        <location evidence="1">Nucleus</location>
    </subcellularLocation>
</comment>
<dbReference type="NCBIfam" id="TIGR01623">
    <property type="entry name" value="put_zinc_LRP1"/>
    <property type="match status" value="1"/>
</dbReference>
<organism evidence="9 10">
    <name type="scientific">Lactuca saligna</name>
    <name type="common">Willowleaf lettuce</name>
    <dbReference type="NCBI Taxonomy" id="75948"/>
    <lineage>
        <taxon>Eukaryota</taxon>
        <taxon>Viridiplantae</taxon>
        <taxon>Streptophyta</taxon>
        <taxon>Embryophyta</taxon>
        <taxon>Tracheophyta</taxon>
        <taxon>Spermatophyta</taxon>
        <taxon>Magnoliopsida</taxon>
        <taxon>eudicotyledons</taxon>
        <taxon>Gunneridae</taxon>
        <taxon>Pentapetalae</taxon>
        <taxon>asterids</taxon>
        <taxon>campanulids</taxon>
        <taxon>Asterales</taxon>
        <taxon>Asteraceae</taxon>
        <taxon>Cichorioideae</taxon>
        <taxon>Cichorieae</taxon>
        <taxon>Lactucinae</taxon>
        <taxon>Lactuca</taxon>
    </lineage>
</organism>
<keyword evidence="10" id="KW-1185">Reference proteome</keyword>
<dbReference type="GO" id="GO:0005634">
    <property type="term" value="C:nucleus"/>
    <property type="evidence" value="ECO:0007669"/>
    <property type="project" value="UniProtKB-SubCell"/>
</dbReference>
<proteinExistence type="inferred from homology"/>
<feature type="compositionally biased region" description="Gly residues" evidence="8">
    <location>
        <begin position="361"/>
        <end position="371"/>
    </location>
</feature>
<feature type="region of interest" description="Disordered" evidence="8">
    <location>
        <begin position="1"/>
        <end position="44"/>
    </location>
</feature>
<keyword evidence="6" id="KW-0010">Activator</keyword>
<dbReference type="AlphaFoldDB" id="A0AA35VIZ2"/>
<name>A0AA35VIZ2_LACSI</name>
<evidence type="ECO:0000313" key="9">
    <source>
        <dbReference type="EMBL" id="CAI9260743.1"/>
    </source>
</evidence>
<dbReference type="Pfam" id="PF05142">
    <property type="entry name" value="DUF702"/>
    <property type="match status" value="1"/>
</dbReference>
<keyword evidence="4" id="KW-0862">Zinc</keyword>
<evidence type="ECO:0000256" key="6">
    <source>
        <dbReference type="ARBA" id="ARBA00023159"/>
    </source>
</evidence>
<feature type="compositionally biased region" description="Basic and acidic residues" evidence="8">
    <location>
        <begin position="31"/>
        <end position="44"/>
    </location>
</feature>
<sequence length="426" mass="45918">MSGFFSLGGGTGIGKVDEEHHHHHPHPHHLQHQDQDQDQQHDDGVINPYGLYLFKNEEIYSKRFELWQQYYQLQQHQHRQQLLQQQPHYDLGVGVSPSGRTDQKRSSSVSSGGGGGGVDDLNRNNNVDQLASSWDIFSGGRSAVEGGGDSKEMRQGGYGIGGGSGSGSGSGGGINCQDCGNQAKKDCQHMRCRTCCKARGFHCQTHVKSTWVPAAKRREHQQQLMSLTQQQNLGNQQLSLMMRASSGDDHQNPKRIREDHHHHHQNQLSIAVAGSGSGGMGMILSAPQHQSTSSGLQVGHFPAEVNSPAVFRCVRVSAMNEAEEQLAYQTSLNVGGHVFKGILYDHGPEARYHHPGEGSSSAGGGGGGGGGQHHHQLNLITSNTTAVATATTGINQGVTYVDPSSAYPTPFSAFMAGTQFFPPPRS</sequence>
<accession>A0AA35VIZ2</accession>
<feature type="region of interest" description="Disordered" evidence="8">
    <location>
        <begin position="349"/>
        <end position="376"/>
    </location>
</feature>
<evidence type="ECO:0000256" key="1">
    <source>
        <dbReference type="ARBA" id="ARBA00004123"/>
    </source>
</evidence>
<dbReference type="InterPro" id="IPR007818">
    <property type="entry name" value="SHI"/>
</dbReference>
<evidence type="ECO:0000256" key="8">
    <source>
        <dbReference type="SAM" id="MobiDB-lite"/>
    </source>
</evidence>
<evidence type="ECO:0000256" key="5">
    <source>
        <dbReference type="ARBA" id="ARBA00023125"/>
    </source>
</evidence>
<feature type="compositionally biased region" description="Basic residues" evidence="8">
    <location>
        <begin position="21"/>
        <end position="30"/>
    </location>
</feature>
<dbReference type="GO" id="GO:0003700">
    <property type="term" value="F:DNA-binding transcription factor activity"/>
    <property type="evidence" value="ECO:0007669"/>
    <property type="project" value="InterPro"/>
</dbReference>
<evidence type="ECO:0000256" key="7">
    <source>
        <dbReference type="ARBA" id="ARBA00023242"/>
    </source>
</evidence>